<protein>
    <submittedName>
        <fullName evidence="1">Uncharacterized protein</fullName>
    </submittedName>
</protein>
<evidence type="ECO:0000313" key="1">
    <source>
        <dbReference type="EMBL" id="MDH6279506.1"/>
    </source>
</evidence>
<gene>
    <name evidence="1" type="ORF">M2280_000715</name>
</gene>
<dbReference type="EMBL" id="JARXVC010000002">
    <property type="protein sequence ID" value="MDH6279506.1"/>
    <property type="molecule type" value="Genomic_DNA"/>
</dbReference>
<dbReference type="RefSeq" id="WP_280758907.1">
    <property type="nucleotide sequence ID" value="NZ_JARXVC010000002.1"/>
</dbReference>
<sequence>MSQHLHTVTITGTEGNPRIEFTCHGDRDSDCHSYPDCKCESWDRNDHPHPFVPHDKCWMQDWFDNDGTDPIAETLVDCEYFVGMSGPIKTYFCEEYIEWEFIEGGRS</sequence>
<keyword evidence="2" id="KW-1185">Reference proteome</keyword>
<accession>A0ABT6M5B7</accession>
<comment type="caution">
    <text evidence="1">The sequence shown here is derived from an EMBL/GenBank/DDBJ whole genome shotgun (WGS) entry which is preliminary data.</text>
</comment>
<name>A0ABT6M5B7_9NOCA</name>
<proteinExistence type="predicted"/>
<organism evidence="1 2">
    <name type="scientific">Prescottella agglutinans</name>
    <dbReference type="NCBI Taxonomy" id="1644129"/>
    <lineage>
        <taxon>Bacteria</taxon>
        <taxon>Bacillati</taxon>
        <taxon>Actinomycetota</taxon>
        <taxon>Actinomycetes</taxon>
        <taxon>Mycobacteriales</taxon>
        <taxon>Nocardiaceae</taxon>
        <taxon>Prescottella</taxon>
    </lineage>
</organism>
<reference evidence="1 2" key="1">
    <citation type="submission" date="2023-04" db="EMBL/GenBank/DDBJ databases">
        <title>Forest soil microbial communities from Buena Vista Peninsula, Colon Province, Panama.</title>
        <authorList>
            <person name="Bouskill N."/>
        </authorList>
    </citation>
    <scope>NUCLEOTIDE SEQUENCE [LARGE SCALE GENOMIC DNA]</scope>
    <source>
        <strain evidence="1 2">CFH S0262</strain>
    </source>
</reference>
<dbReference type="Proteomes" id="UP001160334">
    <property type="component" value="Unassembled WGS sequence"/>
</dbReference>
<evidence type="ECO:0000313" key="2">
    <source>
        <dbReference type="Proteomes" id="UP001160334"/>
    </source>
</evidence>